<dbReference type="Gene3D" id="2.60.40.10">
    <property type="entry name" value="Immunoglobulins"/>
    <property type="match status" value="1"/>
</dbReference>
<evidence type="ECO:0000313" key="5">
    <source>
        <dbReference type="Proteomes" id="UP000515159"/>
    </source>
</evidence>
<evidence type="ECO:0000256" key="1">
    <source>
        <dbReference type="SAM" id="MobiDB-lite"/>
    </source>
</evidence>
<dbReference type="CDD" id="cd00063">
    <property type="entry name" value="FN3"/>
    <property type="match status" value="1"/>
</dbReference>
<feature type="compositionally biased region" description="Polar residues" evidence="1">
    <location>
        <begin position="38"/>
        <end position="52"/>
    </location>
</feature>
<dbReference type="InterPro" id="IPR036116">
    <property type="entry name" value="FN3_sf"/>
</dbReference>
<evidence type="ECO:0000256" key="3">
    <source>
        <dbReference type="SAM" id="SignalP"/>
    </source>
</evidence>
<dbReference type="GeneID" id="117365017"/>
<feature type="region of interest" description="Disordered" evidence="1">
    <location>
        <begin position="28"/>
        <end position="91"/>
    </location>
</feature>
<dbReference type="FunCoup" id="A0A6P8RYX4">
    <property type="interactions" value="6"/>
</dbReference>
<organism evidence="5 6">
    <name type="scientific">Geotrypetes seraphini</name>
    <name type="common">Gaboon caecilian</name>
    <name type="synonym">Caecilia seraphini</name>
    <dbReference type="NCBI Taxonomy" id="260995"/>
    <lineage>
        <taxon>Eukaryota</taxon>
        <taxon>Metazoa</taxon>
        <taxon>Chordata</taxon>
        <taxon>Craniata</taxon>
        <taxon>Vertebrata</taxon>
        <taxon>Euteleostomi</taxon>
        <taxon>Amphibia</taxon>
        <taxon>Gymnophiona</taxon>
        <taxon>Geotrypetes</taxon>
    </lineage>
</organism>
<dbReference type="OrthoDB" id="8824963at2759"/>
<feature type="chain" id="PRO_5028115048" evidence="3">
    <location>
        <begin position="26"/>
        <end position="348"/>
    </location>
</feature>
<evidence type="ECO:0000313" key="6">
    <source>
        <dbReference type="RefSeq" id="XP_033810739.1"/>
    </source>
</evidence>
<name>A0A6P8RYX4_GEOSA</name>
<keyword evidence="2" id="KW-1133">Transmembrane helix</keyword>
<protein>
    <submittedName>
        <fullName evidence="6">LRRN4 C-terminal-like protein</fullName>
    </submittedName>
</protein>
<dbReference type="RefSeq" id="XP_033810739.1">
    <property type="nucleotide sequence ID" value="XM_033954848.1"/>
</dbReference>
<evidence type="ECO:0000256" key="2">
    <source>
        <dbReference type="SAM" id="Phobius"/>
    </source>
</evidence>
<proteinExistence type="predicted"/>
<accession>A0A6P8RYX4</accession>
<dbReference type="InParanoid" id="A0A6P8RYX4"/>
<feature type="compositionally biased region" description="Polar residues" evidence="1">
    <location>
        <begin position="64"/>
        <end position="86"/>
    </location>
</feature>
<dbReference type="SUPFAM" id="SSF49265">
    <property type="entry name" value="Fibronectin type III"/>
    <property type="match status" value="1"/>
</dbReference>
<dbReference type="AlphaFoldDB" id="A0A6P8RYX4"/>
<dbReference type="InterPro" id="IPR013783">
    <property type="entry name" value="Ig-like_fold"/>
</dbReference>
<dbReference type="KEGG" id="gsh:117365017"/>
<keyword evidence="5" id="KW-1185">Reference proteome</keyword>
<keyword evidence="2" id="KW-0472">Membrane</keyword>
<keyword evidence="2" id="KW-0812">Transmembrane</keyword>
<feature type="signal peptide" evidence="3">
    <location>
        <begin position="1"/>
        <end position="25"/>
    </location>
</feature>
<dbReference type="Proteomes" id="UP000515159">
    <property type="component" value="Chromosome 8"/>
</dbReference>
<feature type="transmembrane region" description="Helical" evidence="2">
    <location>
        <begin position="289"/>
        <end position="314"/>
    </location>
</feature>
<dbReference type="InterPro" id="IPR003961">
    <property type="entry name" value="FN3_dom"/>
</dbReference>
<dbReference type="Pfam" id="PF00041">
    <property type="entry name" value="fn3"/>
    <property type="match status" value="1"/>
</dbReference>
<reference evidence="6" key="1">
    <citation type="submission" date="2025-08" db="UniProtKB">
        <authorList>
            <consortium name="RefSeq"/>
        </authorList>
    </citation>
    <scope>IDENTIFICATION</scope>
</reference>
<dbReference type="SMART" id="SM00060">
    <property type="entry name" value="FN3"/>
    <property type="match status" value="1"/>
</dbReference>
<keyword evidence="3" id="KW-0732">Signal</keyword>
<dbReference type="CTD" id="221091"/>
<gene>
    <name evidence="6" type="primary">LRRN4CL</name>
</gene>
<sequence>MEIRQRILGKIVSISVFFLLSGALAMPTKKPSPGDSVISPSLGTNSTSNESSFLRPEMPVITENPLSGGNVITTDPEANSTSNEPSSLRPGMYLEDQLNETLSSEAPVTKSTARSLRSTLERILIFTGIPEDYEYFDDETEAPTHPPTLAPSKPCDYDRCRHLQVPCEEIQKNQHCLCPGISGPAERPDAPRIQDIHVSEDAVSVHWCAPLSTVSEYRVLYWREGEQDIRRSSALNGTFRLLILSDLEPAKSYMVCVEASNSAGTSLLNEEDELYGPCKAIRTQDHQLLYLYLALAIAAALILLVLATLGWYFWARKKKNILRGSVHNIADAAGVANPFYRRESVEQL</sequence>
<dbReference type="PROSITE" id="PS50853">
    <property type="entry name" value="FN3"/>
    <property type="match status" value="1"/>
</dbReference>
<evidence type="ECO:0000259" key="4">
    <source>
        <dbReference type="PROSITE" id="PS50853"/>
    </source>
</evidence>
<feature type="domain" description="Fibronectin type-III" evidence="4">
    <location>
        <begin position="187"/>
        <end position="280"/>
    </location>
</feature>